<evidence type="ECO:0000313" key="3">
    <source>
        <dbReference type="Proteomes" id="UP000189703"/>
    </source>
</evidence>
<dbReference type="FunCoup" id="A0A1U8A3N6">
    <property type="interactions" value="366"/>
</dbReference>
<proteinExistence type="predicted"/>
<protein>
    <submittedName>
        <fullName evidence="4">Uclacyanin-3-like</fullName>
    </submittedName>
</protein>
<feature type="region of interest" description="Disordered" evidence="1">
    <location>
        <begin position="115"/>
        <end position="138"/>
    </location>
</feature>
<evidence type="ECO:0000256" key="1">
    <source>
        <dbReference type="SAM" id="MobiDB-lite"/>
    </source>
</evidence>
<dbReference type="KEGG" id="nnu:104599915"/>
<keyword evidence="2" id="KW-0732">Signal</keyword>
<name>A0A1U8A3N6_NELNU</name>
<dbReference type="AlphaFoldDB" id="A0A1U8A3N6"/>
<feature type="region of interest" description="Disordered" evidence="1">
    <location>
        <begin position="153"/>
        <end position="181"/>
    </location>
</feature>
<evidence type="ECO:0000313" key="4">
    <source>
        <dbReference type="RefSeq" id="XP_010260967.1"/>
    </source>
</evidence>
<feature type="compositionally biased region" description="Pro residues" evidence="1">
    <location>
        <begin position="116"/>
        <end position="137"/>
    </location>
</feature>
<feature type="signal peptide" evidence="2">
    <location>
        <begin position="1"/>
        <end position="22"/>
    </location>
</feature>
<dbReference type="OrthoDB" id="10259572at2759"/>
<sequence>MEASSMPILLFLLSLVFQSSHAKTIAVDEIAEWRNPTVHTGDSLVFKYERHHDVYIFHSRRAFKLCNFAEATLLNRSNSTSFMWRPSVPGYAYFSFNNGSLKACSEAEKLAIRVLPTPPGNSAPAPESPPLAAPPPTSGGIVSSTPAYHWPFHSHRSNSPSPAPTASPPATTVPSMLPDTGGSIPFINSNPAVPLPTGETDSATIRPVPTSGLGAQVVEMIAFQLPICCMVWLIML</sequence>
<accession>A0A1U8A3N6</accession>
<evidence type="ECO:0000256" key="2">
    <source>
        <dbReference type="SAM" id="SignalP"/>
    </source>
</evidence>
<organism evidence="3 4">
    <name type="scientific">Nelumbo nucifera</name>
    <name type="common">Sacred lotus</name>
    <dbReference type="NCBI Taxonomy" id="4432"/>
    <lineage>
        <taxon>Eukaryota</taxon>
        <taxon>Viridiplantae</taxon>
        <taxon>Streptophyta</taxon>
        <taxon>Embryophyta</taxon>
        <taxon>Tracheophyta</taxon>
        <taxon>Spermatophyta</taxon>
        <taxon>Magnoliopsida</taxon>
        <taxon>Proteales</taxon>
        <taxon>Nelumbonaceae</taxon>
        <taxon>Nelumbo</taxon>
    </lineage>
</organism>
<dbReference type="Gene3D" id="2.60.40.420">
    <property type="entry name" value="Cupredoxins - blue copper proteins"/>
    <property type="match status" value="1"/>
</dbReference>
<keyword evidence="3" id="KW-1185">Reference proteome</keyword>
<dbReference type="PANTHER" id="PTHR34662">
    <property type="entry name" value="OS04G0422700 PROTEIN"/>
    <property type="match status" value="1"/>
</dbReference>
<dbReference type="Proteomes" id="UP000189703">
    <property type="component" value="Unplaced"/>
</dbReference>
<dbReference type="RefSeq" id="XP_010260967.1">
    <property type="nucleotide sequence ID" value="XM_010262665.2"/>
</dbReference>
<dbReference type="SUPFAM" id="SSF49503">
    <property type="entry name" value="Cupredoxins"/>
    <property type="match status" value="1"/>
</dbReference>
<dbReference type="OMA" id="PWPFRPH"/>
<gene>
    <name evidence="4" type="primary">LOC104599915</name>
</gene>
<dbReference type="InterPro" id="IPR008972">
    <property type="entry name" value="Cupredoxin"/>
</dbReference>
<reference evidence="4" key="1">
    <citation type="submission" date="2025-08" db="UniProtKB">
        <authorList>
            <consortium name="RefSeq"/>
        </authorList>
    </citation>
    <scope>IDENTIFICATION</scope>
</reference>
<dbReference type="InParanoid" id="A0A1U8A3N6"/>
<feature type="chain" id="PRO_5010537528" evidence="2">
    <location>
        <begin position="23"/>
        <end position="236"/>
    </location>
</feature>
<dbReference type="GeneID" id="104599915"/>
<dbReference type="eggNOG" id="ENOG502R84B">
    <property type="taxonomic scope" value="Eukaryota"/>
</dbReference>
<dbReference type="PANTHER" id="PTHR34662:SF3">
    <property type="entry name" value="OS04G0422700 PROTEIN"/>
    <property type="match status" value="1"/>
</dbReference>